<accession>A0ACA9L5W7</accession>
<gene>
    <name evidence="1" type="ORF">DHETER_LOCUS3450</name>
</gene>
<protein>
    <submittedName>
        <fullName evidence="1">7430_t:CDS:1</fullName>
    </submittedName>
</protein>
<dbReference type="EMBL" id="CAJVPU010002974">
    <property type="protein sequence ID" value="CAG8510854.1"/>
    <property type="molecule type" value="Genomic_DNA"/>
</dbReference>
<evidence type="ECO:0000313" key="2">
    <source>
        <dbReference type="Proteomes" id="UP000789702"/>
    </source>
</evidence>
<dbReference type="Proteomes" id="UP000789702">
    <property type="component" value="Unassembled WGS sequence"/>
</dbReference>
<keyword evidence="2" id="KW-1185">Reference proteome</keyword>
<proteinExistence type="predicted"/>
<name>A0ACA9L5W7_9GLOM</name>
<evidence type="ECO:0000313" key="1">
    <source>
        <dbReference type="EMBL" id="CAG8510854.1"/>
    </source>
</evidence>
<sequence>TPWYDGSVGSSQCGIPPKGTFTYNFTTDQVGTYWYHSHYPGQYIDGIYGAFIIHDPEDPYLDEYDEEYIVILSDWFYLERIFLERLYFEAHYVEPNPNNGLINGKNKIDCKMLSPDISCNGGEYSKFTFMPRKRYRLRIINTSTQAAFFFSIDNHILDVIEIEGGYIEKYTLTTVPVNTGQRYSVIVKADQEISNHWMRSAFDYTVYLIKPQTAKLYNNAIVHYEGAEEKEPTTQYWSDSVMSEWKDLEKLVNLKPYYYEPLPPNDLTILLIAHFDFTEGYINGSKYVPDYKISTLNKIYQGVQEFDADQNVLTFTQPGQVIDVIVYNVNNKEHPFHMHGHKFWVLGTFKYNFTDTVPDPATLPLKNKAMNLVNPIKRDTTTLISGWIVIRFVIDNPGVWSFHCHTEWHVLSGMTVQILELPNDITKLNPPQDWIDLCNNSTADFGNSNMSPEFISDI</sequence>
<comment type="caution">
    <text evidence="1">The sequence shown here is derived from an EMBL/GenBank/DDBJ whole genome shotgun (WGS) entry which is preliminary data.</text>
</comment>
<reference evidence="1" key="1">
    <citation type="submission" date="2021-06" db="EMBL/GenBank/DDBJ databases">
        <authorList>
            <person name="Kallberg Y."/>
            <person name="Tangrot J."/>
            <person name="Rosling A."/>
        </authorList>
    </citation>
    <scope>NUCLEOTIDE SEQUENCE</scope>
    <source>
        <strain evidence="1">IL203A</strain>
    </source>
</reference>
<feature type="non-terminal residue" evidence="1">
    <location>
        <position position="1"/>
    </location>
</feature>
<organism evidence="1 2">
    <name type="scientific">Dentiscutata heterogama</name>
    <dbReference type="NCBI Taxonomy" id="1316150"/>
    <lineage>
        <taxon>Eukaryota</taxon>
        <taxon>Fungi</taxon>
        <taxon>Fungi incertae sedis</taxon>
        <taxon>Mucoromycota</taxon>
        <taxon>Glomeromycotina</taxon>
        <taxon>Glomeromycetes</taxon>
        <taxon>Diversisporales</taxon>
        <taxon>Gigasporaceae</taxon>
        <taxon>Dentiscutata</taxon>
    </lineage>
</organism>